<protein>
    <submittedName>
        <fullName evidence="3">Uncharacterized protein</fullName>
    </submittedName>
</protein>
<dbReference type="OrthoDB" id="1429825at2759"/>
<evidence type="ECO:0000313" key="4">
    <source>
        <dbReference type="Proteomes" id="UP000634136"/>
    </source>
</evidence>
<evidence type="ECO:0000256" key="2">
    <source>
        <dbReference type="SAM" id="MobiDB-lite"/>
    </source>
</evidence>
<keyword evidence="4" id="KW-1185">Reference proteome</keyword>
<evidence type="ECO:0000313" key="3">
    <source>
        <dbReference type="EMBL" id="KAF7832819.1"/>
    </source>
</evidence>
<evidence type="ECO:0000256" key="1">
    <source>
        <dbReference type="SAM" id="Coils"/>
    </source>
</evidence>
<dbReference type="Proteomes" id="UP000634136">
    <property type="component" value="Unassembled WGS sequence"/>
</dbReference>
<dbReference type="AlphaFoldDB" id="A0A834WV26"/>
<keyword evidence="1" id="KW-0175">Coiled coil</keyword>
<feature type="compositionally biased region" description="Acidic residues" evidence="2">
    <location>
        <begin position="108"/>
        <end position="120"/>
    </location>
</feature>
<name>A0A834WV26_9FABA</name>
<feature type="region of interest" description="Disordered" evidence="2">
    <location>
        <begin position="103"/>
        <end position="139"/>
    </location>
</feature>
<proteinExistence type="predicted"/>
<accession>A0A834WV26</accession>
<sequence>MQEEIDKRLEAANTTLKKTVDEEKEVNASLKQTVDEQKEVIAGYKDKFEEYDRLFGQLFSKLQGDQVCILLVELSSVRELAADWTLIAAVRTTADLAGENTKVLRESEGEEASATAEEEVFGSKRQKLPPSKEDPWPPDRSLGTIVSLHQISRRRRLVAADLVGENAEVLPETEGEEASTAAEEEVFGLEVSERNLLLYSV</sequence>
<dbReference type="EMBL" id="JAAIUW010000005">
    <property type="protein sequence ID" value="KAF7832819.1"/>
    <property type="molecule type" value="Genomic_DNA"/>
</dbReference>
<organism evidence="3 4">
    <name type="scientific">Senna tora</name>
    <dbReference type="NCBI Taxonomy" id="362788"/>
    <lineage>
        <taxon>Eukaryota</taxon>
        <taxon>Viridiplantae</taxon>
        <taxon>Streptophyta</taxon>
        <taxon>Embryophyta</taxon>
        <taxon>Tracheophyta</taxon>
        <taxon>Spermatophyta</taxon>
        <taxon>Magnoliopsida</taxon>
        <taxon>eudicotyledons</taxon>
        <taxon>Gunneridae</taxon>
        <taxon>Pentapetalae</taxon>
        <taxon>rosids</taxon>
        <taxon>fabids</taxon>
        <taxon>Fabales</taxon>
        <taxon>Fabaceae</taxon>
        <taxon>Caesalpinioideae</taxon>
        <taxon>Cassia clade</taxon>
        <taxon>Senna</taxon>
    </lineage>
</organism>
<reference evidence="3" key="1">
    <citation type="submission" date="2020-09" db="EMBL/GenBank/DDBJ databases">
        <title>Genome-Enabled Discovery of Anthraquinone Biosynthesis in Senna tora.</title>
        <authorList>
            <person name="Kang S.-H."/>
            <person name="Pandey R.P."/>
            <person name="Lee C.-M."/>
            <person name="Sim J.-S."/>
            <person name="Jeong J.-T."/>
            <person name="Choi B.-S."/>
            <person name="Jung M."/>
            <person name="Ginzburg D."/>
            <person name="Zhao K."/>
            <person name="Won S.Y."/>
            <person name="Oh T.-J."/>
            <person name="Yu Y."/>
            <person name="Kim N.-H."/>
            <person name="Lee O.R."/>
            <person name="Lee T.-H."/>
            <person name="Bashyal P."/>
            <person name="Kim T.-S."/>
            <person name="Lee W.-H."/>
            <person name="Kawkins C."/>
            <person name="Kim C.-K."/>
            <person name="Kim J.S."/>
            <person name="Ahn B.O."/>
            <person name="Rhee S.Y."/>
            <person name="Sohng J.K."/>
        </authorList>
    </citation>
    <scope>NUCLEOTIDE SEQUENCE</scope>
    <source>
        <tissue evidence="3">Leaf</tissue>
    </source>
</reference>
<comment type="caution">
    <text evidence="3">The sequence shown here is derived from an EMBL/GenBank/DDBJ whole genome shotgun (WGS) entry which is preliminary data.</text>
</comment>
<feature type="coiled-coil region" evidence="1">
    <location>
        <begin position="20"/>
        <end position="47"/>
    </location>
</feature>
<gene>
    <name evidence="3" type="ORF">G2W53_015152</name>
</gene>